<evidence type="ECO:0000313" key="4">
    <source>
        <dbReference type="Proteomes" id="UP000266673"/>
    </source>
</evidence>
<accession>A0A397V7M6</accession>
<keyword evidence="2" id="KW-1133">Transmembrane helix</keyword>
<dbReference type="EMBL" id="QKWP01000642">
    <property type="protein sequence ID" value="RIB16929.1"/>
    <property type="molecule type" value="Genomic_DNA"/>
</dbReference>
<evidence type="ECO:0000313" key="3">
    <source>
        <dbReference type="EMBL" id="RIB16929.1"/>
    </source>
</evidence>
<name>A0A397V7M6_9GLOM</name>
<evidence type="ECO:0000256" key="2">
    <source>
        <dbReference type="SAM" id="Phobius"/>
    </source>
</evidence>
<keyword evidence="1" id="KW-0175">Coiled coil</keyword>
<evidence type="ECO:0000256" key="1">
    <source>
        <dbReference type="SAM" id="Coils"/>
    </source>
</evidence>
<keyword evidence="2" id="KW-0812">Transmembrane</keyword>
<keyword evidence="2" id="KW-0472">Membrane</keyword>
<keyword evidence="4" id="KW-1185">Reference proteome</keyword>
<comment type="caution">
    <text evidence="3">The sequence shown here is derived from an EMBL/GenBank/DDBJ whole genome shotgun (WGS) entry which is preliminary data.</text>
</comment>
<sequence length="459" mass="52574">MADACASQNIKGHRLGSIREEELEKKIHDAIKFKAEINKFSEKLQDKYIKQMKAFDRERKGWNRNSLRNNTEIQKLCTHALQVINEHKQIQNENTNLISHNAQKDIYIAESKAENITKSKKIKSLKFMIKILESKLSSAQKDVISIQSDSSKKESEILSLKSKIVEVEHELASKVSELECLKSEAISNPILGGNDEKNMTKSDDISAVIEESEIRDYASPSKNLRQYFVCRKSMDQAKKIDDDISAQTSTFGTCFVNDEITELPKIDTEVNSKVKDRTSISEINKDDILDISIKPNTSQIISENVTPHLIQPDNNISALIESNSQMRPGPEALPLPAVASTLMSLLSAYIFLALLIIAVVWFVRRTWNIEFSINMIDLFGGEEVYNEEYEVEDCHVNRNSPMCTPYKKCVLNYWKKERESMDEIAFLEYKRKFEAKLGIPNTPHKKELKRRFVVLIEYA</sequence>
<feature type="transmembrane region" description="Helical" evidence="2">
    <location>
        <begin position="342"/>
        <end position="363"/>
    </location>
</feature>
<feature type="coiled-coil region" evidence="1">
    <location>
        <begin position="122"/>
        <end position="184"/>
    </location>
</feature>
<protein>
    <submittedName>
        <fullName evidence="3">Uncharacterized protein</fullName>
    </submittedName>
</protein>
<reference evidence="3 4" key="1">
    <citation type="submission" date="2018-06" db="EMBL/GenBank/DDBJ databases">
        <title>Comparative genomics reveals the genomic features of Rhizophagus irregularis, R. cerebriforme, R. diaphanum and Gigaspora rosea, and their symbiotic lifestyle signature.</title>
        <authorList>
            <person name="Morin E."/>
            <person name="San Clemente H."/>
            <person name="Chen E.C.H."/>
            <person name="De La Providencia I."/>
            <person name="Hainaut M."/>
            <person name="Kuo A."/>
            <person name="Kohler A."/>
            <person name="Murat C."/>
            <person name="Tang N."/>
            <person name="Roy S."/>
            <person name="Loubradou J."/>
            <person name="Henrissat B."/>
            <person name="Grigoriev I.V."/>
            <person name="Corradi N."/>
            <person name="Roux C."/>
            <person name="Martin F.M."/>
        </authorList>
    </citation>
    <scope>NUCLEOTIDE SEQUENCE [LARGE SCALE GENOMIC DNA]</scope>
    <source>
        <strain evidence="3 4">DAOM 194757</strain>
    </source>
</reference>
<proteinExistence type="predicted"/>
<organism evidence="3 4">
    <name type="scientific">Gigaspora rosea</name>
    <dbReference type="NCBI Taxonomy" id="44941"/>
    <lineage>
        <taxon>Eukaryota</taxon>
        <taxon>Fungi</taxon>
        <taxon>Fungi incertae sedis</taxon>
        <taxon>Mucoromycota</taxon>
        <taxon>Glomeromycotina</taxon>
        <taxon>Glomeromycetes</taxon>
        <taxon>Diversisporales</taxon>
        <taxon>Gigasporaceae</taxon>
        <taxon>Gigaspora</taxon>
    </lineage>
</organism>
<dbReference type="Proteomes" id="UP000266673">
    <property type="component" value="Unassembled WGS sequence"/>
</dbReference>
<dbReference type="OrthoDB" id="2443239at2759"/>
<dbReference type="AlphaFoldDB" id="A0A397V7M6"/>
<gene>
    <name evidence="3" type="ORF">C2G38_2188698</name>
</gene>